<evidence type="ECO:0000256" key="1">
    <source>
        <dbReference type="SAM" id="Phobius"/>
    </source>
</evidence>
<dbReference type="Pfam" id="PF01757">
    <property type="entry name" value="Acyl_transf_3"/>
    <property type="match status" value="1"/>
</dbReference>
<feature type="transmembrane region" description="Helical" evidence="1">
    <location>
        <begin position="165"/>
        <end position="182"/>
    </location>
</feature>
<reference evidence="3 4" key="1">
    <citation type="submission" date="2019-02" db="EMBL/GenBank/DDBJ databases">
        <title>The competitiveness to form nodules shapes the capacities of Rhizobium leguminosarum sv viciae communities to promote symbiosis with specific hosts.</title>
        <authorList>
            <person name="Boivin S."/>
            <person name="Lepetit M."/>
        </authorList>
    </citation>
    <scope>NUCLEOTIDE SEQUENCE [LARGE SCALE GENOMIC DNA]</scope>
    <source>
        <strain evidence="3 4">SPF4F3</strain>
    </source>
</reference>
<keyword evidence="1" id="KW-1133">Transmembrane helix</keyword>
<name>A0A8G2IY82_RHILV</name>
<feature type="domain" description="Acyltransferase 3" evidence="2">
    <location>
        <begin position="11"/>
        <end position="295"/>
    </location>
</feature>
<dbReference type="RefSeq" id="WP_131601540.1">
    <property type="nucleotide sequence ID" value="NZ_SJLU01000008.1"/>
</dbReference>
<keyword evidence="3" id="KW-0012">Acyltransferase</keyword>
<keyword evidence="3" id="KW-0808">Transferase</keyword>
<dbReference type="EMBL" id="SJLU01000008">
    <property type="protein sequence ID" value="TBX92385.1"/>
    <property type="molecule type" value="Genomic_DNA"/>
</dbReference>
<accession>A0A8G2IY82</accession>
<feature type="transmembrane region" description="Helical" evidence="1">
    <location>
        <begin position="37"/>
        <end position="61"/>
    </location>
</feature>
<evidence type="ECO:0000259" key="2">
    <source>
        <dbReference type="Pfam" id="PF01757"/>
    </source>
</evidence>
<feature type="transmembrane region" description="Helical" evidence="1">
    <location>
        <begin position="106"/>
        <end position="124"/>
    </location>
</feature>
<evidence type="ECO:0000313" key="4">
    <source>
        <dbReference type="Proteomes" id="UP000291866"/>
    </source>
</evidence>
<protein>
    <submittedName>
        <fullName evidence="3">Acyltransferase</fullName>
    </submittedName>
</protein>
<feature type="transmembrane region" description="Helical" evidence="1">
    <location>
        <begin position="248"/>
        <end position="270"/>
    </location>
</feature>
<dbReference type="PANTHER" id="PTHR23028">
    <property type="entry name" value="ACETYLTRANSFERASE"/>
    <property type="match status" value="1"/>
</dbReference>
<dbReference type="Proteomes" id="UP000291866">
    <property type="component" value="Unassembled WGS sequence"/>
</dbReference>
<keyword evidence="1" id="KW-0472">Membrane</keyword>
<feature type="transmembrane region" description="Helical" evidence="1">
    <location>
        <begin position="81"/>
        <end position="100"/>
    </location>
</feature>
<dbReference type="AlphaFoldDB" id="A0A8G2IY82"/>
<dbReference type="InterPro" id="IPR050879">
    <property type="entry name" value="Acyltransferase_3"/>
</dbReference>
<organism evidence="3 4">
    <name type="scientific">Rhizobium leguminosarum bv. viciae</name>
    <dbReference type="NCBI Taxonomy" id="387"/>
    <lineage>
        <taxon>Bacteria</taxon>
        <taxon>Pseudomonadati</taxon>
        <taxon>Pseudomonadota</taxon>
        <taxon>Alphaproteobacteria</taxon>
        <taxon>Hyphomicrobiales</taxon>
        <taxon>Rhizobiaceae</taxon>
        <taxon>Rhizobium/Agrobacterium group</taxon>
        <taxon>Rhizobium</taxon>
    </lineage>
</organism>
<gene>
    <name evidence="3" type="ORF">E0H31_16860</name>
</gene>
<feature type="transmembrane region" description="Helical" evidence="1">
    <location>
        <begin position="12"/>
        <end position="31"/>
    </location>
</feature>
<feature type="transmembrane region" description="Helical" evidence="1">
    <location>
        <begin position="131"/>
        <end position="153"/>
    </location>
</feature>
<proteinExistence type="predicted"/>
<sequence length="320" mass="35595">MRSFPLSNRIEGLDTVRAVAALSVVFAHLLGPSMPGISRYIFTGHPAVIIFFVISGFCIHFPFRTAEMSAVAFLKRRYLRIVIPTAVALVLAQWVGIRAYNPIDGYILWSVVCELIYYSLYPLFLPVSRKVGWPAMIAVSVIVSYVTVIGLGSNEYGNAQIYGPSLNWVVSLPAWFMGCYIAQIYRRGRYFGNIWIWRAATAMTASILYWATMNTPIGFYLTMIPFGVLACGWILSEASNAERGKASAIMEKVGEACFSIYLIHVIAAAAMERLGITNPIIVCAGSLMLVVPFFFFVEKPAQELSRHLGRRMVTETPRSS</sequence>
<feature type="transmembrane region" description="Helical" evidence="1">
    <location>
        <begin position="194"/>
        <end position="211"/>
    </location>
</feature>
<evidence type="ECO:0000313" key="3">
    <source>
        <dbReference type="EMBL" id="TBX92385.1"/>
    </source>
</evidence>
<comment type="caution">
    <text evidence="3">The sequence shown here is derived from an EMBL/GenBank/DDBJ whole genome shotgun (WGS) entry which is preliminary data.</text>
</comment>
<dbReference type="InterPro" id="IPR002656">
    <property type="entry name" value="Acyl_transf_3_dom"/>
</dbReference>
<feature type="transmembrane region" description="Helical" evidence="1">
    <location>
        <begin position="276"/>
        <end position="297"/>
    </location>
</feature>
<keyword evidence="1" id="KW-0812">Transmembrane</keyword>
<feature type="transmembrane region" description="Helical" evidence="1">
    <location>
        <begin position="217"/>
        <end position="236"/>
    </location>
</feature>
<dbReference type="GO" id="GO:0016747">
    <property type="term" value="F:acyltransferase activity, transferring groups other than amino-acyl groups"/>
    <property type="evidence" value="ECO:0007669"/>
    <property type="project" value="InterPro"/>
</dbReference>